<dbReference type="Gene3D" id="1.20.1270.180">
    <property type="match status" value="1"/>
</dbReference>
<gene>
    <name evidence="3" type="ORF">D6C00_09830</name>
</gene>
<reference evidence="3 4" key="1">
    <citation type="journal article" date="2010" name="Int. J. Syst. Evol. Microbiol.">
        <title>Thiohalobacter thiocyanaticus gen. nov., sp. nov., a moderately halophilic, sulfur-oxidizing gammaproteobacterium from hypersaline lakes, that utilizes thiocyanate.</title>
        <authorList>
            <person name="Sorokin D.Y."/>
            <person name="Kovaleva O.L."/>
            <person name="Tourova T.P."/>
            <person name="Muyzer G."/>
        </authorList>
    </citation>
    <scope>NUCLEOTIDE SEQUENCE [LARGE SCALE GENOMIC DNA]</scope>
    <source>
        <strain evidence="3 4">Hrh1</strain>
    </source>
</reference>
<organism evidence="3 4">
    <name type="scientific">Thiohalobacter thiocyanaticus</name>
    <dbReference type="NCBI Taxonomy" id="585455"/>
    <lineage>
        <taxon>Bacteria</taxon>
        <taxon>Pseudomonadati</taxon>
        <taxon>Pseudomonadota</taxon>
        <taxon>Gammaproteobacteria</taxon>
        <taxon>Thiohalobacterales</taxon>
        <taxon>Thiohalobacteraceae</taxon>
        <taxon>Thiohalobacter</taxon>
    </lineage>
</organism>
<dbReference type="AlphaFoldDB" id="A0A426QKD1"/>
<comment type="caution">
    <text evidence="3">The sequence shown here is derived from an EMBL/GenBank/DDBJ whole genome shotgun (WGS) entry which is preliminary data.</text>
</comment>
<dbReference type="OrthoDB" id="7340239at2"/>
<dbReference type="EMBL" id="QZMU01000001">
    <property type="protein sequence ID" value="RRQ22221.1"/>
    <property type="molecule type" value="Genomic_DNA"/>
</dbReference>
<feature type="domain" description="Lysozyme inhibitor LprI-like N-terminal" evidence="2">
    <location>
        <begin position="95"/>
        <end position="173"/>
    </location>
</feature>
<evidence type="ECO:0000313" key="3">
    <source>
        <dbReference type="EMBL" id="RRQ22221.1"/>
    </source>
</evidence>
<keyword evidence="4" id="KW-1185">Reference proteome</keyword>
<dbReference type="InterPro" id="IPR009739">
    <property type="entry name" value="LprI-like_N"/>
</dbReference>
<accession>A0A426QKD1</accession>
<name>A0A426QKD1_9GAMM</name>
<sequence length="178" mass="20296">MLEKIGFTVLGIVLSIVVYMFKRRIEGKPEVEALDKRKQLLDINKQLNEQGLTIEDLNKLEAILTGKAESIIKHTQEIEKNTQSLIEKEQGEFLSQAELNIRADSNLKVAKAQLEQIVNELTFKIDEIEREKLMQSQKAWESYSVEQAEAASISYRGGSIYPLIYLSELESLYSRACS</sequence>
<evidence type="ECO:0000259" key="2">
    <source>
        <dbReference type="Pfam" id="PF07007"/>
    </source>
</evidence>
<feature type="coiled-coil region" evidence="1">
    <location>
        <begin position="100"/>
        <end position="131"/>
    </location>
</feature>
<dbReference type="Pfam" id="PF07007">
    <property type="entry name" value="LprI"/>
    <property type="match status" value="1"/>
</dbReference>
<keyword evidence="1" id="KW-0175">Coiled coil</keyword>
<evidence type="ECO:0000256" key="1">
    <source>
        <dbReference type="SAM" id="Coils"/>
    </source>
</evidence>
<proteinExistence type="predicted"/>
<dbReference type="Proteomes" id="UP000287798">
    <property type="component" value="Unassembled WGS sequence"/>
</dbReference>
<protein>
    <submittedName>
        <fullName evidence="3">DUF1311 domain-containing protein</fullName>
    </submittedName>
</protein>
<evidence type="ECO:0000313" key="4">
    <source>
        <dbReference type="Proteomes" id="UP000287798"/>
    </source>
</evidence>
<dbReference type="RefSeq" id="WP_125181563.1">
    <property type="nucleotide sequence ID" value="NZ_QZMU01000001.1"/>
</dbReference>